<evidence type="ECO:0000313" key="1">
    <source>
        <dbReference type="Proteomes" id="UP000095287"/>
    </source>
</evidence>
<dbReference type="AlphaFoldDB" id="A0A1I7ZHW8"/>
<organism evidence="1 2">
    <name type="scientific">Steinernema glaseri</name>
    <dbReference type="NCBI Taxonomy" id="37863"/>
    <lineage>
        <taxon>Eukaryota</taxon>
        <taxon>Metazoa</taxon>
        <taxon>Ecdysozoa</taxon>
        <taxon>Nematoda</taxon>
        <taxon>Chromadorea</taxon>
        <taxon>Rhabditida</taxon>
        <taxon>Tylenchina</taxon>
        <taxon>Panagrolaimomorpha</taxon>
        <taxon>Strongyloidoidea</taxon>
        <taxon>Steinernematidae</taxon>
        <taxon>Steinernema</taxon>
    </lineage>
</organism>
<accession>A0A1I7ZHW8</accession>
<dbReference type="Proteomes" id="UP000095287">
    <property type="component" value="Unplaced"/>
</dbReference>
<protein>
    <submittedName>
        <fullName evidence="2">Secreted protein</fullName>
    </submittedName>
</protein>
<keyword evidence="1" id="KW-1185">Reference proteome</keyword>
<dbReference type="WBParaSite" id="L893_g26546.t1">
    <property type="protein sequence ID" value="L893_g26546.t1"/>
    <property type="gene ID" value="L893_g26546"/>
</dbReference>
<proteinExistence type="predicted"/>
<sequence length="74" mass="8101">MVKSVLRVSKSSTLQILIHLCDPSCANSHNNTAHLTGDIAGTSSSKEIKGLVRKIQEPTAFSFWECSSVTVRQR</sequence>
<name>A0A1I7ZHW8_9BILA</name>
<reference evidence="2" key="1">
    <citation type="submission" date="2016-11" db="UniProtKB">
        <authorList>
            <consortium name="WormBaseParasite"/>
        </authorList>
    </citation>
    <scope>IDENTIFICATION</scope>
</reference>
<evidence type="ECO:0000313" key="2">
    <source>
        <dbReference type="WBParaSite" id="L893_g26546.t1"/>
    </source>
</evidence>